<organism evidence="7 8">
    <name type="scientific">Desulfosporosinus metallidurans</name>
    <dbReference type="NCBI Taxonomy" id="1888891"/>
    <lineage>
        <taxon>Bacteria</taxon>
        <taxon>Bacillati</taxon>
        <taxon>Bacillota</taxon>
        <taxon>Clostridia</taxon>
        <taxon>Eubacteriales</taxon>
        <taxon>Desulfitobacteriaceae</taxon>
        <taxon>Desulfosporosinus</taxon>
    </lineage>
</organism>
<feature type="transmembrane region" description="Helical" evidence="6">
    <location>
        <begin position="151"/>
        <end position="168"/>
    </location>
</feature>
<dbReference type="EMBL" id="MLBF01000007">
    <property type="protein sequence ID" value="OLN32660.1"/>
    <property type="molecule type" value="Genomic_DNA"/>
</dbReference>
<dbReference type="CDD" id="cd06581">
    <property type="entry name" value="TM_PBP1_LivM_like"/>
    <property type="match status" value="1"/>
</dbReference>
<comment type="subcellular location">
    <subcellularLocation>
        <location evidence="1">Cell membrane</location>
        <topology evidence="1">Multi-pass membrane protein</topology>
    </subcellularLocation>
</comment>
<comment type="caution">
    <text evidence="7">The sequence shown here is derived from an EMBL/GenBank/DDBJ whole genome shotgun (WGS) entry which is preliminary data.</text>
</comment>
<name>A0A1Q8QZU1_9FIRM</name>
<dbReference type="PANTHER" id="PTHR30482:SF1">
    <property type="entry name" value="BRANCHED-CHAIN AMINO ACID TRANSPORT PERMEASE PROTEIN LIVM-RELATED"/>
    <property type="match status" value="1"/>
</dbReference>
<gene>
    <name evidence="7" type="ORF">DSOL_1411</name>
</gene>
<evidence type="ECO:0000313" key="7">
    <source>
        <dbReference type="EMBL" id="OLN32660.1"/>
    </source>
</evidence>
<dbReference type="Proteomes" id="UP000186102">
    <property type="component" value="Unassembled WGS sequence"/>
</dbReference>
<proteinExistence type="predicted"/>
<keyword evidence="3 6" id="KW-0812">Transmembrane</keyword>
<dbReference type="AlphaFoldDB" id="A0A1Q8QZU1"/>
<keyword evidence="4 6" id="KW-1133">Transmembrane helix</keyword>
<dbReference type="Pfam" id="PF02653">
    <property type="entry name" value="BPD_transp_2"/>
    <property type="match status" value="1"/>
</dbReference>
<evidence type="ECO:0000256" key="6">
    <source>
        <dbReference type="SAM" id="Phobius"/>
    </source>
</evidence>
<dbReference type="InterPro" id="IPR001851">
    <property type="entry name" value="ABC_transp_permease"/>
</dbReference>
<reference evidence="7 8" key="1">
    <citation type="submission" date="2016-09" db="EMBL/GenBank/DDBJ databases">
        <title>Complete genome of Desulfosporosinus sp. OL.</title>
        <authorList>
            <person name="Mardanov A."/>
            <person name="Beletsky A."/>
            <person name="Panova A."/>
            <person name="Karnachuk O."/>
            <person name="Ravin N."/>
        </authorList>
    </citation>
    <scope>NUCLEOTIDE SEQUENCE [LARGE SCALE GENOMIC DNA]</scope>
    <source>
        <strain evidence="7 8">OL</strain>
    </source>
</reference>
<evidence type="ECO:0000256" key="5">
    <source>
        <dbReference type="ARBA" id="ARBA00023136"/>
    </source>
</evidence>
<feature type="transmembrane region" description="Helical" evidence="6">
    <location>
        <begin position="202"/>
        <end position="222"/>
    </location>
</feature>
<feature type="transmembrane region" description="Helical" evidence="6">
    <location>
        <begin position="277"/>
        <end position="299"/>
    </location>
</feature>
<evidence type="ECO:0000256" key="1">
    <source>
        <dbReference type="ARBA" id="ARBA00004651"/>
    </source>
</evidence>
<accession>A0A1Q8QZU1</accession>
<feature type="transmembrane region" description="Helical" evidence="6">
    <location>
        <begin position="70"/>
        <end position="94"/>
    </location>
</feature>
<keyword evidence="2" id="KW-1003">Cell membrane</keyword>
<feature type="transmembrane region" description="Helical" evidence="6">
    <location>
        <begin position="101"/>
        <end position="119"/>
    </location>
</feature>
<protein>
    <submittedName>
        <fullName evidence="7">Branched-chain amino acid transport system permease protein LivM</fullName>
    </submittedName>
</protein>
<evidence type="ECO:0000313" key="8">
    <source>
        <dbReference type="Proteomes" id="UP000186102"/>
    </source>
</evidence>
<evidence type="ECO:0000256" key="4">
    <source>
        <dbReference type="ARBA" id="ARBA00022989"/>
    </source>
</evidence>
<dbReference type="STRING" id="1888891.DSOL_1411"/>
<dbReference type="GO" id="GO:0005886">
    <property type="term" value="C:plasma membrane"/>
    <property type="evidence" value="ECO:0007669"/>
    <property type="project" value="UniProtKB-SubCell"/>
</dbReference>
<sequence>MRAINIGVFIAGIVVLMGIYTLLALGLNMRFGTTGLIDLGVVAFFAIGAYTYVILTAPSPNTTDAYMFGFHLPMIVGFIGSGLVSAIFAFLVGLPAIRLKGEYLAIATYAFAEVVRYLFTNETWLTNGVTGFIGLRQPFRELFESADSYQYFYALLIVVAVGFFWFLFSRLDRSPFGRTLKAIRENEDAALAAGKNIAKFKMWSFVLGAAVIGFAGSFYVWYTSLIVPSLFVSEVTWIAWIALTIGGTGNYKGMILGSAVIVGIQEATRFMQASAELAPIMAASRFIAMGLILVLIIRFKPKGILPERNAVD</sequence>
<feature type="transmembrane region" description="Helical" evidence="6">
    <location>
        <begin position="39"/>
        <end position="58"/>
    </location>
</feature>
<feature type="transmembrane region" description="Helical" evidence="6">
    <location>
        <begin position="6"/>
        <end position="27"/>
    </location>
</feature>
<dbReference type="GO" id="GO:0015658">
    <property type="term" value="F:branched-chain amino acid transmembrane transporter activity"/>
    <property type="evidence" value="ECO:0007669"/>
    <property type="project" value="InterPro"/>
</dbReference>
<dbReference type="RefSeq" id="WP_083642359.1">
    <property type="nucleotide sequence ID" value="NZ_MLBF01000007.1"/>
</dbReference>
<evidence type="ECO:0000256" key="3">
    <source>
        <dbReference type="ARBA" id="ARBA00022692"/>
    </source>
</evidence>
<keyword evidence="5 6" id="KW-0472">Membrane</keyword>
<dbReference type="PANTHER" id="PTHR30482">
    <property type="entry name" value="HIGH-AFFINITY BRANCHED-CHAIN AMINO ACID TRANSPORT SYSTEM PERMEASE"/>
    <property type="match status" value="1"/>
</dbReference>
<evidence type="ECO:0000256" key="2">
    <source>
        <dbReference type="ARBA" id="ARBA00022475"/>
    </source>
</evidence>
<dbReference type="InterPro" id="IPR043428">
    <property type="entry name" value="LivM-like"/>
</dbReference>
<keyword evidence="8" id="KW-1185">Reference proteome</keyword>